<name>A0AAE3ERB3_9FLAO</name>
<dbReference type="Gene3D" id="2.60.40.10">
    <property type="entry name" value="Immunoglobulins"/>
    <property type="match status" value="2"/>
</dbReference>
<dbReference type="InterPro" id="IPR026341">
    <property type="entry name" value="T9SS_type_B"/>
</dbReference>
<comment type="caution">
    <text evidence="1">The sequence shown here is derived from an EMBL/GenBank/DDBJ whole genome shotgun (WGS) entry which is preliminary data.</text>
</comment>
<dbReference type="Pfam" id="PF13585">
    <property type="entry name" value="CHU_C"/>
    <property type="match status" value="1"/>
</dbReference>
<organism evidence="1 2">
    <name type="scientific">Cerina litoralis</name>
    <dbReference type="NCBI Taxonomy" id="2874477"/>
    <lineage>
        <taxon>Bacteria</taxon>
        <taxon>Pseudomonadati</taxon>
        <taxon>Bacteroidota</taxon>
        <taxon>Flavobacteriia</taxon>
        <taxon>Flavobacteriales</taxon>
        <taxon>Flavobacteriaceae</taxon>
        <taxon>Cerina</taxon>
    </lineage>
</organism>
<dbReference type="RefSeq" id="WP_317900818.1">
    <property type="nucleotide sequence ID" value="NZ_JAIRBC010000003.1"/>
</dbReference>
<dbReference type="SUPFAM" id="SSF49265">
    <property type="entry name" value="Fibronectin type III"/>
    <property type="match status" value="1"/>
</dbReference>
<evidence type="ECO:0000313" key="1">
    <source>
        <dbReference type="EMBL" id="MCG2459672.1"/>
    </source>
</evidence>
<gene>
    <name evidence="1" type="ORF">K8352_02815</name>
</gene>
<proteinExistence type="predicted"/>
<dbReference type="EMBL" id="JAIRBC010000003">
    <property type="protein sequence ID" value="MCG2459672.1"/>
    <property type="molecule type" value="Genomic_DNA"/>
</dbReference>
<sequence>MSLPKDGEINIPVNTVLEWEPSSLASGYTLTIGTRPGASDVLDNKKVGNVTSFKLIDGLPRGKTLYATVLAYNDEGFATNCTETSFHTLNRDKLGCTEIINPMSGSIYVSVTANITWIRDFYATGYLMTVAEKSIDGYRVLDNHEVGNGTNYKPPDFKPHTLYFITVTPYNETQQAIGCIPISFTTGDAVEGLPCAVLNQPKNGENKVPVSTRLKWNPVKDADGYTLNVGISVGGSEIVDNLDIGLISTYIFQEDLPEDTQIYVTLVPYNSNGGSVDCPTMSFHTEELIKVNVPKFFTPNNDGINDQWRPTVDQGPPISQTFIFDRYGKLLKQLTADEYWDGSYKQRPQPSSSYWYQVNLSNGKVMNGYFMLKR</sequence>
<dbReference type="AlphaFoldDB" id="A0AAE3ERB3"/>
<protein>
    <submittedName>
        <fullName evidence="1">T9SS type B sorting domain-containing protein</fullName>
    </submittedName>
</protein>
<reference evidence="1" key="1">
    <citation type="submission" date="2023-02" db="EMBL/GenBank/DDBJ databases">
        <title>Genome of Flavobacteriaceae gen. nov. sp. strain F89.</title>
        <authorList>
            <person name="Wang Y."/>
        </authorList>
    </citation>
    <scope>NUCLEOTIDE SEQUENCE</scope>
    <source>
        <strain evidence="1">F89</strain>
    </source>
</reference>
<dbReference type="InterPro" id="IPR036116">
    <property type="entry name" value="FN3_sf"/>
</dbReference>
<dbReference type="NCBIfam" id="TIGR04131">
    <property type="entry name" value="Bac_Flav_CTERM"/>
    <property type="match status" value="1"/>
</dbReference>
<evidence type="ECO:0000313" key="2">
    <source>
        <dbReference type="Proteomes" id="UP001200642"/>
    </source>
</evidence>
<keyword evidence="2" id="KW-1185">Reference proteome</keyword>
<accession>A0AAE3ERB3</accession>
<dbReference type="Proteomes" id="UP001200642">
    <property type="component" value="Unassembled WGS sequence"/>
</dbReference>
<dbReference type="InterPro" id="IPR013783">
    <property type="entry name" value="Ig-like_fold"/>
</dbReference>